<organism evidence="1 2">
    <name type="scientific">Gemmatirosa kalamazoonensis</name>
    <dbReference type="NCBI Taxonomy" id="861299"/>
    <lineage>
        <taxon>Bacteria</taxon>
        <taxon>Pseudomonadati</taxon>
        <taxon>Gemmatimonadota</taxon>
        <taxon>Gemmatimonadia</taxon>
        <taxon>Gemmatimonadales</taxon>
        <taxon>Gemmatimonadaceae</taxon>
        <taxon>Gemmatirosa</taxon>
    </lineage>
</organism>
<dbReference type="KEGG" id="gba:J421_1551"/>
<proteinExistence type="predicted"/>
<dbReference type="STRING" id="861299.J421_1551"/>
<dbReference type="InParanoid" id="W0RI52"/>
<evidence type="ECO:0000313" key="1">
    <source>
        <dbReference type="EMBL" id="AHG89088.1"/>
    </source>
</evidence>
<reference evidence="1 2" key="1">
    <citation type="journal article" date="2014" name="Genome Announc.">
        <title>Genome Sequence and Methylome of Soil Bacterium Gemmatirosa kalamazoonensis KBS708T, a Member of the Rarely Cultivated Gemmatimonadetes Phylum.</title>
        <authorList>
            <person name="Debruyn J.M."/>
            <person name="Radosevich M."/>
            <person name="Wommack K.E."/>
            <person name="Polson S.W."/>
            <person name="Hauser L.J."/>
            <person name="Fawaz M.N."/>
            <person name="Korlach J."/>
            <person name="Tsai Y.C."/>
        </authorList>
    </citation>
    <scope>NUCLEOTIDE SEQUENCE [LARGE SCALE GENOMIC DNA]</scope>
    <source>
        <strain evidence="1 2">KBS708</strain>
    </source>
</reference>
<sequence>MIAGISSSFGGVSAAAARFDVAASRVSAATETLANPDTMDVGGTSALSDAMVQMAVARFAFLASIHVALTTSDMVSQALQLGGYRPSGTS</sequence>
<protein>
    <submittedName>
        <fullName evidence="1">Uncharacterized protein</fullName>
    </submittedName>
</protein>
<dbReference type="AlphaFoldDB" id="W0RI52"/>
<dbReference type="EMBL" id="CP007128">
    <property type="protein sequence ID" value="AHG89088.1"/>
    <property type="molecule type" value="Genomic_DNA"/>
</dbReference>
<gene>
    <name evidence="1" type="ORF">J421_1551</name>
</gene>
<accession>W0RI52</accession>
<evidence type="ECO:0000313" key="2">
    <source>
        <dbReference type="Proteomes" id="UP000019151"/>
    </source>
</evidence>
<dbReference type="HOGENOM" id="CLU_2436591_0_0_0"/>
<dbReference type="RefSeq" id="WP_025410602.1">
    <property type="nucleotide sequence ID" value="NZ_CP007128.1"/>
</dbReference>
<name>W0RI52_9BACT</name>
<dbReference type="Proteomes" id="UP000019151">
    <property type="component" value="Chromosome"/>
</dbReference>
<keyword evidence="2" id="KW-1185">Reference proteome</keyword>